<evidence type="ECO:0000259" key="13">
    <source>
        <dbReference type="PROSITE" id="PS01033"/>
    </source>
</evidence>
<comment type="catalytic activity">
    <reaction evidence="10">
        <text>2 nitric oxide + NADPH + 2 O2 = 2 nitrate + NADP(+) + H(+)</text>
        <dbReference type="Rhea" id="RHEA:19465"/>
        <dbReference type="ChEBI" id="CHEBI:15378"/>
        <dbReference type="ChEBI" id="CHEBI:15379"/>
        <dbReference type="ChEBI" id="CHEBI:16480"/>
        <dbReference type="ChEBI" id="CHEBI:17632"/>
        <dbReference type="ChEBI" id="CHEBI:57783"/>
        <dbReference type="ChEBI" id="CHEBI:58349"/>
        <dbReference type="EC" id="1.14.12.17"/>
    </reaction>
</comment>
<dbReference type="InterPro" id="IPR012292">
    <property type="entry name" value="Globin/Proto"/>
</dbReference>
<comment type="similarity">
    <text evidence="3">In the C-terminal section; belongs to the flavoprotein pyridine nucleotide cytochrome reductase family.</text>
</comment>
<evidence type="ECO:0000313" key="15">
    <source>
        <dbReference type="EMBL" id="MCS0600102.1"/>
    </source>
</evidence>
<dbReference type="PROSITE" id="PS51384">
    <property type="entry name" value="FAD_FR"/>
    <property type="match status" value="1"/>
</dbReference>
<dbReference type="InterPro" id="IPR000971">
    <property type="entry name" value="Globin"/>
</dbReference>
<protein>
    <recommendedName>
        <fullName evidence="4">nitric oxide dioxygenase</fullName>
        <ecNumber evidence="4">1.14.12.17</ecNumber>
    </recommendedName>
</protein>
<evidence type="ECO:0000256" key="10">
    <source>
        <dbReference type="ARBA" id="ARBA00049433"/>
    </source>
</evidence>
<feature type="domain" description="FAD-binding FR-type" evidence="14">
    <location>
        <begin position="207"/>
        <end position="307"/>
    </location>
</feature>
<feature type="domain" description="Globin" evidence="13">
    <location>
        <begin position="68"/>
        <end position="201"/>
    </location>
</feature>
<dbReference type="InterPro" id="IPR039261">
    <property type="entry name" value="FNR_nucleotide-bd"/>
</dbReference>
<evidence type="ECO:0000259" key="14">
    <source>
        <dbReference type="PROSITE" id="PS51384"/>
    </source>
</evidence>
<dbReference type="InterPro" id="IPR008333">
    <property type="entry name" value="Cbr1-like_FAD-bd_dom"/>
</dbReference>
<feature type="compositionally biased region" description="Low complexity" evidence="12">
    <location>
        <begin position="435"/>
        <end position="449"/>
    </location>
</feature>
<comment type="similarity">
    <text evidence="11">Belongs to the globin family.</text>
</comment>
<feature type="compositionally biased region" description="Gly residues" evidence="12">
    <location>
        <begin position="45"/>
        <end position="56"/>
    </location>
</feature>
<proteinExistence type="inferred from homology"/>
<sequence>MDTSRNDAQDEYHALLARRDAMRLRRQLLSPGRTSPLGHTAVPGGVPGGSPGGVPAGAGQPPPDPDAYDGAADRETITRYLPFVTPFDALIEHLYAAMFERHPYLRGLFPDSMDFQRAHLEQAFWYLIEHLDRPREVADFCARLGRDHRKLGVQPVHYEVFEQALTEALRRAAGPHWAPEPERAWLRMLRFAVASMVAGAAEALAEPPYWNGTVTAHELRRPDLAVLRVRTAEPFPYRAGQYTRLQSPLLPLTWRPYSIARAPRPDGELEFHVRRTGPGGVSDALVTGTRAGDTLRLGPAQGTTTLDDDPAREVLIVAGGTGWATARALLEELAKRPLGRTAHVFVGARALDDLYDTTALSKLEDTCPWLRVVPVLGEGPGGTADGSVADAVARHTDWSGHLAYVSGPPRMITATVRALTARHLPPDRVRHDPVADAAPAPLPRALTRG</sequence>
<comment type="catalytic activity">
    <reaction evidence="9">
        <text>2 nitric oxide + NADH + 2 O2 = 2 nitrate + NAD(+) + H(+)</text>
        <dbReference type="Rhea" id="RHEA:19469"/>
        <dbReference type="ChEBI" id="CHEBI:15378"/>
        <dbReference type="ChEBI" id="CHEBI:15379"/>
        <dbReference type="ChEBI" id="CHEBI:16480"/>
        <dbReference type="ChEBI" id="CHEBI:17632"/>
        <dbReference type="ChEBI" id="CHEBI:57540"/>
        <dbReference type="ChEBI" id="CHEBI:57945"/>
        <dbReference type="EC" id="1.14.12.17"/>
    </reaction>
</comment>
<keyword evidence="8" id="KW-0520">NAD</keyword>
<dbReference type="InterPro" id="IPR001433">
    <property type="entry name" value="OxRdtase_FAD/NAD-bd"/>
</dbReference>
<keyword evidence="5" id="KW-0001">2Fe-2S</keyword>
<dbReference type="Pfam" id="PF00175">
    <property type="entry name" value="NAD_binding_1"/>
    <property type="match status" value="1"/>
</dbReference>
<reference evidence="15 16" key="1">
    <citation type="submission" date="2022-08" db="EMBL/GenBank/DDBJ databases">
        <authorList>
            <person name="Somphong A."/>
            <person name="Phongsopitanun W."/>
        </authorList>
    </citation>
    <scope>NUCLEOTIDE SEQUENCE [LARGE SCALE GENOMIC DNA]</scope>
    <source>
        <strain evidence="15 16">LP11</strain>
    </source>
</reference>
<dbReference type="Gene3D" id="1.10.490.10">
    <property type="entry name" value="Globins"/>
    <property type="match status" value="1"/>
</dbReference>
<dbReference type="CDD" id="cd06187">
    <property type="entry name" value="O2ase_reductase_like"/>
    <property type="match status" value="1"/>
</dbReference>
<comment type="caution">
    <text evidence="15">The sequence shown here is derived from an EMBL/GenBank/DDBJ whole genome shotgun (WGS) entry which is preliminary data.</text>
</comment>
<dbReference type="SUPFAM" id="SSF63380">
    <property type="entry name" value="Riboflavin synthase domain-like"/>
    <property type="match status" value="1"/>
</dbReference>
<dbReference type="EC" id="1.14.12.17" evidence="4"/>
<dbReference type="PRINTS" id="PR00410">
    <property type="entry name" value="PHEHYDRXLASE"/>
</dbReference>
<evidence type="ECO:0000256" key="4">
    <source>
        <dbReference type="ARBA" id="ARBA00012229"/>
    </source>
</evidence>
<evidence type="ECO:0000256" key="2">
    <source>
        <dbReference type="ARBA" id="ARBA00001974"/>
    </source>
</evidence>
<dbReference type="Gene3D" id="2.40.30.10">
    <property type="entry name" value="Translation factors"/>
    <property type="match status" value="1"/>
</dbReference>
<dbReference type="SUPFAM" id="SSF46458">
    <property type="entry name" value="Globin-like"/>
    <property type="match status" value="1"/>
</dbReference>
<dbReference type="InterPro" id="IPR009050">
    <property type="entry name" value="Globin-like_sf"/>
</dbReference>
<dbReference type="EMBL" id="JANUGP010000001">
    <property type="protein sequence ID" value="MCS0600102.1"/>
    <property type="molecule type" value="Genomic_DNA"/>
</dbReference>
<dbReference type="Proteomes" id="UP001205612">
    <property type="component" value="Unassembled WGS sequence"/>
</dbReference>
<evidence type="ECO:0000256" key="5">
    <source>
        <dbReference type="ARBA" id="ARBA00022714"/>
    </source>
</evidence>
<comment type="cofactor">
    <cofactor evidence="2">
        <name>FAD</name>
        <dbReference type="ChEBI" id="CHEBI:57692"/>
    </cofactor>
</comment>
<evidence type="ECO:0000256" key="7">
    <source>
        <dbReference type="ARBA" id="ARBA00023014"/>
    </source>
</evidence>
<dbReference type="Pfam" id="PF00970">
    <property type="entry name" value="FAD_binding_6"/>
    <property type="match status" value="1"/>
</dbReference>
<keyword evidence="16" id="KW-1185">Reference proteome</keyword>
<dbReference type="InterPro" id="IPR017927">
    <property type="entry name" value="FAD-bd_FR_type"/>
</dbReference>
<feature type="region of interest" description="Disordered" evidence="12">
    <location>
        <begin position="425"/>
        <end position="449"/>
    </location>
</feature>
<evidence type="ECO:0000256" key="9">
    <source>
        <dbReference type="ARBA" id="ARBA00048649"/>
    </source>
</evidence>
<dbReference type="InterPro" id="IPR017938">
    <property type="entry name" value="Riboflavin_synthase-like_b-brl"/>
</dbReference>
<dbReference type="InterPro" id="IPR050415">
    <property type="entry name" value="MRET"/>
</dbReference>
<organism evidence="15 16">
    <name type="scientific">Streptomyces pyxinicus</name>
    <dbReference type="NCBI Taxonomy" id="2970331"/>
    <lineage>
        <taxon>Bacteria</taxon>
        <taxon>Bacillati</taxon>
        <taxon>Actinomycetota</taxon>
        <taxon>Actinomycetes</taxon>
        <taxon>Kitasatosporales</taxon>
        <taxon>Streptomycetaceae</taxon>
        <taxon>Streptomyces</taxon>
    </lineage>
</organism>
<dbReference type="SUPFAM" id="SSF52343">
    <property type="entry name" value="Ferredoxin reductase-like, C-terminal NADP-linked domain"/>
    <property type="match status" value="1"/>
</dbReference>
<evidence type="ECO:0000256" key="1">
    <source>
        <dbReference type="ARBA" id="ARBA00001970"/>
    </source>
</evidence>
<keyword evidence="11" id="KW-0349">Heme</keyword>
<evidence type="ECO:0000313" key="16">
    <source>
        <dbReference type="Proteomes" id="UP001205612"/>
    </source>
</evidence>
<dbReference type="Pfam" id="PF00042">
    <property type="entry name" value="Globin"/>
    <property type="match status" value="1"/>
</dbReference>
<evidence type="ECO:0000256" key="3">
    <source>
        <dbReference type="ARBA" id="ARBA00006401"/>
    </source>
</evidence>
<keyword evidence="7" id="KW-0411">Iron-sulfur</keyword>
<keyword evidence="11" id="KW-0479">Metal-binding</keyword>
<keyword evidence="11" id="KW-0408">Iron</keyword>
<gene>
    <name evidence="15" type="ORF">NX794_02455</name>
</gene>
<dbReference type="CDD" id="cd19753">
    <property type="entry name" value="Mb-like_oxidoreductase"/>
    <property type="match status" value="1"/>
</dbReference>
<dbReference type="PROSITE" id="PS01033">
    <property type="entry name" value="GLOBIN"/>
    <property type="match status" value="1"/>
</dbReference>
<dbReference type="PANTHER" id="PTHR47354">
    <property type="entry name" value="NADH OXIDOREDUCTASE HCR"/>
    <property type="match status" value="1"/>
</dbReference>
<accession>A0ABT2AV21</accession>
<dbReference type="Gene3D" id="3.40.50.80">
    <property type="entry name" value="Nucleotide-binding domain of ferredoxin-NADP reductase (FNR) module"/>
    <property type="match status" value="1"/>
</dbReference>
<name>A0ABT2AV21_9ACTN</name>
<evidence type="ECO:0000256" key="6">
    <source>
        <dbReference type="ARBA" id="ARBA00022857"/>
    </source>
</evidence>
<keyword evidence="6" id="KW-0521">NADP</keyword>
<comment type="cofactor">
    <cofactor evidence="1">
        <name>heme b</name>
        <dbReference type="ChEBI" id="CHEBI:60344"/>
    </cofactor>
</comment>
<dbReference type="PANTHER" id="PTHR47354:SF5">
    <property type="entry name" value="PROTEIN RFBI"/>
    <property type="match status" value="1"/>
</dbReference>
<feature type="compositionally biased region" description="Basic and acidic residues" evidence="12">
    <location>
        <begin position="425"/>
        <end position="434"/>
    </location>
</feature>
<evidence type="ECO:0000256" key="11">
    <source>
        <dbReference type="RuleBase" id="RU000356"/>
    </source>
</evidence>
<keyword evidence="11" id="KW-0561">Oxygen transport</keyword>
<keyword evidence="11" id="KW-0813">Transport</keyword>
<evidence type="ECO:0000256" key="12">
    <source>
        <dbReference type="SAM" id="MobiDB-lite"/>
    </source>
</evidence>
<evidence type="ECO:0000256" key="8">
    <source>
        <dbReference type="ARBA" id="ARBA00023027"/>
    </source>
</evidence>
<feature type="region of interest" description="Disordered" evidence="12">
    <location>
        <begin position="27"/>
        <end position="67"/>
    </location>
</feature>